<dbReference type="Proteomes" id="UP001610563">
    <property type="component" value="Unassembled WGS sequence"/>
</dbReference>
<organism evidence="1 2">
    <name type="scientific">Aspergillus keveii</name>
    <dbReference type="NCBI Taxonomy" id="714993"/>
    <lineage>
        <taxon>Eukaryota</taxon>
        <taxon>Fungi</taxon>
        <taxon>Dikarya</taxon>
        <taxon>Ascomycota</taxon>
        <taxon>Pezizomycotina</taxon>
        <taxon>Eurotiomycetes</taxon>
        <taxon>Eurotiomycetidae</taxon>
        <taxon>Eurotiales</taxon>
        <taxon>Aspergillaceae</taxon>
        <taxon>Aspergillus</taxon>
        <taxon>Aspergillus subgen. Nidulantes</taxon>
    </lineage>
</organism>
<comment type="caution">
    <text evidence="1">The sequence shown here is derived from an EMBL/GenBank/DDBJ whole genome shotgun (WGS) entry which is preliminary data.</text>
</comment>
<accession>A0ABR4G001</accession>
<reference evidence="1 2" key="1">
    <citation type="submission" date="2024-07" db="EMBL/GenBank/DDBJ databases">
        <title>Section-level genome sequencing and comparative genomics of Aspergillus sections Usti and Cavernicolus.</title>
        <authorList>
            <consortium name="Lawrence Berkeley National Laboratory"/>
            <person name="Nybo J.L."/>
            <person name="Vesth T.C."/>
            <person name="Theobald S."/>
            <person name="Frisvad J.C."/>
            <person name="Larsen T.O."/>
            <person name="Kjaerboelling I."/>
            <person name="Rothschild-Mancinelli K."/>
            <person name="Lyhne E.K."/>
            <person name="Kogle M.E."/>
            <person name="Barry K."/>
            <person name="Clum A."/>
            <person name="Na H."/>
            <person name="Ledsgaard L."/>
            <person name="Lin J."/>
            <person name="Lipzen A."/>
            <person name="Kuo A."/>
            <person name="Riley R."/>
            <person name="Mondo S."/>
            <person name="Labutti K."/>
            <person name="Haridas S."/>
            <person name="Pangalinan J."/>
            <person name="Salamov A.A."/>
            <person name="Simmons B.A."/>
            <person name="Magnuson J.K."/>
            <person name="Chen J."/>
            <person name="Drula E."/>
            <person name="Henrissat B."/>
            <person name="Wiebenga A."/>
            <person name="Lubbers R.J."/>
            <person name="Gomes A.C."/>
            <person name="Makela M.R."/>
            <person name="Stajich J."/>
            <person name="Grigoriev I.V."/>
            <person name="Mortensen U.H."/>
            <person name="De Vries R.P."/>
            <person name="Baker S.E."/>
            <person name="Andersen M.R."/>
        </authorList>
    </citation>
    <scope>NUCLEOTIDE SEQUENCE [LARGE SCALE GENOMIC DNA]</scope>
    <source>
        <strain evidence="1 2">CBS 209.92</strain>
    </source>
</reference>
<sequence>MRHLAPTSERPSEMHGPTPLGFLRSRIALPICDSFASRRLSIWFVDPESQISSIFLSGLTASPLVRPRPDHRISFVASSWIMGSSLSQYLGGTLARGNAHSAVATSKVRGWQVASNSAEASPGPAGFFDRTAISYPLS</sequence>
<dbReference type="EMBL" id="JBFTWV010000078">
    <property type="protein sequence ID" value="KAL2788503.1"/>
    <property type="molecule type" value="Genomic_DNA"/>
</dbReference>
<protein>
    <submittedName>
        <fullName evidence="1">Uncharacterized protein</fullName>
    </submittedName>
</protein>
<gene>
    <name evidence="1" type="ORF">BJX66DRAFT_254273</name>
</gene>
<proteinExistence type="predicted"/>
<name>A0ABR4G001_9EURO</name>
<evidence type="ECO:0000313" key="2">
    <source>
        <dbReference type="Proteomes" id="UP001610563"/>
    </source>
</evidence>
<evidence type="ECO:0000313" key="1">
    <source>
        <dbReference type="EMBL" id="KAL2788503.1"/>
    </source>
</evidence>
<keyword evidence="2" id="KW-1185">Reference proteome</keyword>